<dbReference type="InterPro" id="IPR004268">
    <property type="entry name" value="MurJ"/>
</dbReference>
<keyword evidence="6 9" id="KW-1133">Transmembrane helix</keyword>
<evidence type="ECO:0000256" key="1">
    <source>
        <dbReference type="ARBA" id="ARBA00004651"/>
    </source>
</evidence>
<feature type="compositionally biased region" description="Basic and acidic residues" evidence="8">
    <location>
        <begin position="1"/>
        <end position="10"/>
    </location>
</feature>
<evidence type="ECO:0000256" key="7">
    <source>
        <dbReference type="ARBA" id="ARBA00023136"/>
    </source>
</evidence>
<feature type="region of interest" description="Disordered" evidence="8">
    <location>
        <begin position="1"/>
        <end position="26"/>
    </location>
</feature>
<gene>
    <name evidence="10" type="ordered locus">Corgl_1263</name>
</gene>
<dbReference type="CDD" id="cd13123">
    <property type="entry name" value="MATE_MurJ_like"/>
    <property type="match status" value="1"/>
</dbReference>
<reference evidence="11" key="1">
    <citation type="journal article" date="2013" name="Stand. Genomic Sci.">
        <title>Complete genome sequence of Coriobacterium glomerans type strain (PW2(T)) from the midgut of Pyrrhocoris apterus L. (red soldier bug).</title>
        <authorList>
            <person name="Stackebrandt E."/>
            <person name="Zeytun A."/>
            <person name="Lapidus A."/>
            <person name="Nolan M."/>
            <person name="Lucas S."/>
            <person name="Hammon N."/>
            <person name="Deshpande S."/>
            <person name="Cheng J.F."/>
            <person name="Tapia R."/>
            <person name="Goodwin L.A."/>
            <person name="Pitluck S."/>
            <person name="Liolios K."/>
            <person name="Pagani I."/>
            <person name="Ivanova N."/>
            <person name="Mavromatis K."/>
            <person name="Mikhailova N."/>
            <person name="Huntemann M."/>
            <person name="Pati A."/>
            <person name="Chen A."/>
            <person name="Palaniappan K."/>
            <person name="Chang Y.J."/>
            <person name="Land M."/>
            <person name="Hauser L."/>
            <person name="Rohde M."/>
            <person name="Pukall R."/>
            <person name="Goker M."/>
            <person name="Detter J.C."/>
            <person name="Woyke T."/>
            <person name="Bristow J."/>
            <person name="Eisen J.A."/>
            <person name="Markowitz V."/>
            <person name="Hugenholtz P."/>
            <person name="Kyrpides N.C."/>
            <person name="Klenk H.P."/>
        </authorList>
    </citation>
    <scope>NUCLEOTIDE SEQUENCE</scope>
    <source>
        <strain evidence="11">ATCC 49209 / DSM 20642 / JCM 10262 / PW2</strain>
    </source>
</reference>
<dbReference type="HOGENOM" id="CLU_006797_3_1_11"/>
<evidence type="ECO:0000256" key="3">
    <source>
        <dbReference type="ARBA" id="ARBA00022692"/>
    </source>
</evidence>
<feature type="transmembrane region" description="Helical" evidence="9">
    <location>
        <begin position="571"/>
        <end position="596"/>
    </location>
</feature>
<feature type="transmembrane region" description="Helical" evidence="9">
    <location>
        <begin position="616"/>
        <end position="643"/>
    </location>
</feature>
<comment type="subcellular location">
    <subcellularLocation>
        <location evidence="1">Cell membrane</location>
        <topology evidence="1">Multi-pass membrane protein</topology>
    </subcellularLocation>
</comment>
<feature type="compositionally biased region" description="Basic residues" evidence="8">
    <location>
        <begin position="673"/>
        <end position="688"/>
    </location>
</feature>
<organism evidence="10 11">
    <name type="scientific">Coriobacterium glomerans (strain ATCC 49209 / DSM 20642 / JCM 10262 / PW2)</name>
    <dbReference type="NCBI Taxonomy" id="700015"/>
    <lineage>
        <taxon>Bacteria</taxon>
        <taxon>Bacillati</taxon>
        <taxon>Actinomycetota</taxon>
        <taxon>Coriobacteriia</taxon>
        <taxon>Coriobacteriales</taxon>
        <taxon>Coriobacteriaceae</taxon>
        <taxon>Coriobacterium</taxon>
    </lineage>
</organism>
<dbReference type="Pfam" id="PF03023">
    <property type="entry name" value="MurJ"/>
    <property type="match status" value="1"/>
</dbReference>
<dbReference type="RefSeq" id="WP_013709107.1">
    <property type="nucleotide sequence ID" value="NC_015389.1"/>
</dbReference>
<feature type="transmembrane region" description="Helical" evidence="9">
    <location>
        <begin position="439"/>
        <end position="459"/>
    </location>
</feature>
<dbReference type="EMBL" id="CP002628">
    <property type="protein sequence ID" value="AEB07364.1"/>
    <property type="molecule type" value="Genomic_DNA"/>
</dbReference>
<dbReference type="eggNOG" id="COG0728">
    <property type="taxonomic scope" value="Bacteria"/>
</dbReference>
<feature type="transmembrane region" description="Helical" evidence="9">
    <location>
        <begin position="514"/>
        <end position="533"/>
    </location>
</feature>
<name>F2N8I1_CORGP</name>
<feature type="transmembrane region" description="Helical" evidence="9">
    <location>
        <begin position="281"/>
        <end position="302"/>
    </location>
</feature>
<evidence type="ECO:0000256" key="5">
    <source>
        <dbReference type="ARBA" id="ARBA00022984"/>
    </source>
</evidence>
<accession>F2N8I1</accession>
<proteinExistence type="predicted"/>
<feature type="transmembrane region" description="Helical" evidence="9">
    <location>
        <begin position="358"/>
        <end position="378"/>
    </location>
</feature>
<evidence type="ECO:0000256" key="9">
    <source>
        <dbReference type="SAM" id="Phobius"/>
    </source>
</evidence>
<feature type="region of interest" description="Disordered" evidence="8">
    <location>
        <begin position="664"/>
        <end position="802"/>
    </location>
</feature>
<keyword evidence="2" id="KW-1003">Cell membrane</keyword>
<feature type="transmembrane region" description="Helical" evidence="9">
    <location>
        <begin position="170"/>
        <end position="191"/>
    </location>
</feature>
<dbReference type="GO" id="GO:0034204">
    <property type="term" value="P:lipid translocation"/>
    <property type="evidence" value="ECO:0007669"/>
    <property type="project" value="TreeGrafter"/>
</dbReference>
<keyword evidence="7 9" id="KW-0472">Membrane</keyword>
<feature type="transmembrane region" description="Helical" evidence="9">
    <location>
        <begin position="539"/>
        <end position="559"/>
    </location>
</feature>
<protein>
    <submittedName>
        <fullName evidence="10">Virulence factor MVIN family protein</fullName>
    </submittedName>
</protein>
<feature type="transmembrane region" description="Helical" evidence="9">
    <location>
        <begin position="398"/>
        <end position="418"/>
    </location>
</feature>
<evidence type="ECO:0000256" key="4">
    <source>
        <dbReference type="ARBA" id="ARBA00022960"/>
    </source>
</evidence>
<evidence type="ECO:0000256" key="2">
    <source>
        <dbReference type="ARBA" id="ARBA00022475"/>
    </source>
</evidence>
<keyword evidence="4" id="KW-0133">Cell shape</keyword>
<dbReference type="GO" id="GO:0008360">
    <property type="term" value="P:regulation of cell shape"/>
    <property type="evidence" value="ECO:0007669"/>
    <property type="project" value="UniProtKB-KW"/>
</dbReference>
<keyword evidence="5" id="KW-0573">Peptidoglycan synthesis</keyword>
<dbReference type="GO" id="GO:0005886">
    <property type="term" value="C:plasma membrane"/>
    <property type="evidence" value="ECO:0007669"/>
    <property type="project" value="UniProtKB-SubCell"/>
</dbReference>
<feature type="compositionally biased region" description="Low complexity" evidence="8">
    <location>
        <begin position="689"/>
        <end position="699"/>
    </location>
</feature>
<dbReference type="PANTHER" id="PTHR47019:SF1">
    <property type="entry name" value="LIPID II FLIPPASE MURJ"/>
    <property type="match status" value="1"/>
</dbReference>
<feature type="region of interest" description="Disordered" evidence="8">
    <location>
        <begin position="72"/>
        <end position="116"/>
    </location>
</feature>
<sequence>MADKPRHDGNHFGSGDEPGSCRPDETSAFLNAAGWAKRPLIEPDKTSAFLEAAGAVPPPGCHRAPALPAGLCTPSGADRADARPSGGSEVDASLNAREDPAPGRGSAASAAEDDMSTSDYGGVMRSARLMTGLIVLSRVTGFIRTWAMAFGIGISTVSTAFQISNNLPNTLYELVMGGMLVTAFLPVYMDVRRNRGRAGAEDYIGNLLGILLVVLGVIVALSTVFAPAVIWTQSFLGSSDAADAAKTIDLSVFFFRYTAVQILFYGLGSVFSSVLNAHREYFWSSFAPVLNNVVTIASFLAYRPLSQVSPMAALLVIAVGSTAGVAVQMVCQIPALIRLGIRPRLRINLSDPALRQTVALGVPTLVATACTFVLGSVTNSTAMHVQPETGASVIAYSRLWYTLPYALIAIPLSTALYTELARDASRGDTRSVRAGISRGVSELFFFMIPLALYVVVYSFPLNLVYAAGAFTVSGVHLVASYTAVLALSLPFYGQFVLLQKSFSALMDMRPYARFCLVAAVCEATFTLVVVMVLGGGMELIALSNLLYFLVLDALSIRWLRRRLHGLNVGTIIRGFATGAVLGALGAAAGWGVMQALQATTGPLVVTVHGTEVAVSAYRTLCYVVISGCVSLLVTFGAAVLVGVPEADAVGSLIRRLLGGRSRRRARGGMQRCARPHRRRATSRTRARGRVAASPSAATTRRSHVGGEVAARGEDARVTSAHGRPGARFGRGRPAPPSLSAPSSARLDQAGPRGGTGSARLDQTGPCAGTGSNHRAVSGPNRAGDSGGRRLSPPGAGGSRGSC</sequence>
<evidence type="ECO:0000313" key="10">
    <source>
        <dbReference type="EMBL" id="AEB07364.1"/>
    </source>
</evidence>
<keyword evidence="3 9" id="KW-0812">Transmembrane</keyword>
<evidence type="ECO:0000256" key="6">
    <source>
        <dbReference type="ARBA" id="ARBA00022989"/>
    </source>
</evidence>
<evidence type="ECO:0000256" key="8">
    <source>
        <dbReference type="SAM" id="MobiDB-lite"/>
    </source>
</evidence>
<dbReference type="STRING" id="700015.Corgl_1263"/>
<feature type="transmembrane region" description="Helical" evidence="9">
    <location>
        <begin position="203"/>
        <end position="230"/>
    </location>
</feature>
<dbReference type="GO" id="GO:0009252">
    <property type="term" value="P:peptidoglycan biosynthetic process"/>
    <property type="evidence" value="ECO:0007669"/>
    <property type="project" value="UniProtKB-KW"/>
</dbReference>
<dbReference type="AlphaFoldDB" id="F2N8I1"/>
<dbReference type="PRINTS" id="PR01806">
    <property type="entry name" value="VIRFACTRMVIN"/>
</dbReference>
<keyword evidence="11" id="KW-1185">Reference proteome</keyword>
<feature type="transmembrane region" description="Helical" evidence="9">
    <location>
        <begin position="250"/>
        <end position="274"/>
    </location>
</feature>
<dbReference type="PANTHER" id="PTHR47019">
    <property type="entry name" value="LIPID II FLIPPASE MURJ"/>
    <property type="match status" value="1"/>
</dbReference>
<feature type="transmembrane region" description="Helical" evidence="9">
    <location>
        <begin position="465"/>
        <end position="493"/>
    </location>
</feature>
<evidence type="ECO:0000313" key="11">
    <source>
        <dbReference type="Proteomes" id="UP000006851"/>
    </source>
</evidence>
<dbReference type="KEGG" id="cgo:Corgl_1263"/>
<dbReference type="Proteomes" id="UP000006851">
    <property type="component" value="Chromosome"/>
</dbReference>
<dbReference type="InterPro" id="IPR051050">
    <property type="entry name" value="Lipid_II_flippase_MurJ/MviN"/>
</dbReference>
<feature type="transmembrane region" description="Helical" evidence="9">
    <location>
        <begin position="314"/>
        <end position="337"/>
    </location>
</feature>
<dbReference type="GO" id="GO:0015648">
    <property type="term" value="F:lipid-linked peptidoglycan transporter activity"/>
    <property type="evidence" value="ECO:0007669"/>
    <property type="project" value="TreeGrafter"/>
</dbReference>